<evidence type="ECO:0000259" key="13">
    <source>
        <dbReference type="PROSITE" id="PS50850"/>
    </source>
</evidence>
<feature type="binding site" evidence="11">
    <location>
        <position position="191"/>
    </location>
    <ligand>
        <name>chlorophyll a</name>
        <dbReference type="ChEBI" id="CHEBI:58416"/>
        <label>1</label>
    </ligand>
</feature>
<evidence type="ECO:0000256" key="6">
    <source>
        <dbReference type="ARBA" id="ARBA00022640"/>
    </source>
</evidence>
<organism evidence="14 15">
    <name type="scientific">Taxus chinensis</name>
    <name type="common">Chinese yew</name>
    <name type="synonym">Taxus wallichiana var. chinensis</name>
    <dbReference type="NCBI Taxonomy" id="29808"/>
    <lineage>
        <taxon>Eukaryota</taxon>
        <taxon>Viridiplantae</taxon>
        <taxon>Streptophyta</taxon>
        <taxon>Embryophyta</taxon>
        <taxon>Tracheophyta</taxon>
        <taxon>Spermatophyta</taxon>
        <taxon>Pinopsida</taxon>
        <taxon>Pinidae</taxon>
        <taxon>Conifers II</taxon>
        <taxon>Cupressales</taxon>
        <taxon>Taxaceae</taxon>
        <taxon>Taxus</taxon>
    </lineage>
</organism>
<evidence type="ECO:0000256" key="12">
    <source>
        <dbReference type="RuleBase" id="RU363080"/>
    </source>
</evidence>
<keyword evidence="12" id="KW-0604">Photosystem II</keyword>
<evidence type="ECO:0000256" key="4">
    <source>
        <dbReference type="ARBA" id="ARBA00022528"/>
    </source>
</evidence>
<keyword evidence="4 12" id="KW-0150">Chloroplast</keyword>
<dbReference type="Gene3D" id="1.10.3460.10">
    <property type="entry name" value="Chlorophyll a/b binding protein domain"/>
    <property type="match status" value="1"/>
</dbReference>
<dbReference type="SUPFAM" id="SSF103473">
    <property type="entry name" value="MFS general substrate transporter"/>
    <property type="match status" value="1"/>
</dbReference>
<dbReference type="PANTHER" id="PTHR21649">
    <property type="entry name" value="CHLOROPHYLL A/B BINDING PROTEIN"/>
    <property type="match status" value="1"/>
</dbReference>
<keyword evidence="6 12" id="KW-0934">Plastid</keyword>
<reference evidence="14 15" key="1">
    <citation type="journal article" date="2021" name="Nat. Plants">
        <title>The Taxus genome provides insights into paclitaxel biosynthesis.</title>
        <authorList>
            <person name="Xiong X."/>
            <person name="Gou J."/>
            <person name="Liao Q."/>
            <person name="Li Y."/>
            <person name="Zhou Q."/>
            <person name="Bi G."/>
            <person name="Li C."/>
            <person name="Du R."/>
            <person name="Wang X."/>
            <person name="Sun T."/>
            <person name="Guo L."/>
            <person name="Liang H."/>
            <person name="Lu P."/>
            <person name="Wu Y."/>
            <person name="Zhang Z."/>
            <person name="Ro D.K."/>
            <person name="Shang Y."/>
            <person name="Huang S."/>
            <person name="Yan J."/>
        </authorList>
    </citation>
    <scope>NUCLEOTIDE SEQUENCE [LARGE SCALE GENOMIC DNA]</scope>
    <source>
        <strain evidence="14">Ta-2019</strain>
    </source>
</reference>
<evidence type="ECO:0000256" key="7">
    <source>
        <dbReference type="ARBA" id="ARBA00022692"/>
    </source>
</evidence>
<feature type="transmembrane region" description="Helical" evidence="12">
    <location>
        <begin position="45"/>
        <end position="63"/>
    </location>
</feature>
<dbReference type="SUPFAM" id="SSF103511">
    <property type="entry name" value="Chlorophyll a-b binding protein"/>
    <property type="match status" value="1"/>
</dbReference>
<dbReference type="Pfam" id="PF00083">
    <property type="entry name" value="Sugar_tr"/>
    <property type="match status" value="1"/>
</dbReference>
<dbReference type="InterPro" id="IPR022796">
    <property type="entry name" value="Chloroa_b-bind"/>
</dbReference>
<evidence type="ECO:0000313" key="14">
    <source>
        <dbReference type="EMBL" id="KAH9287820.1"/>
    </source>
</evidence>
<dbReference type="Proteomes" id="UP000824469">
    <property type="component" value="Unassembled WGS sequence"/>
</dbReference>
<keyword evidence="9 12" id="KW-0157">Chromophore</keyword>
<dbReference type="InterPro" id="IPR020846">
    <property type="entry name" value="MFS_dom"/>
</dbReference>
<keyword evidence="15" id="KW-1185">Reference proteome</keyword>
<evidence type="ECO:0000256" key="2">
    <source>
        <dbReference type="ARBA" id="ARBA00004334"/>
    </source>
</evidence>
<feature type="binding site" evidence="11">
    <location>
        <position position="188"/>
    </location>
    <ligand>
        <name>chlorophyll a</name>
        <dbReference type="ChEBI" id="CHEBI:58416"/>
        <label>1</label>
    </ligand>
</feature>
<sequence>MLVIYCLELFPSSVRNSAMSMLRQAVNVGAIVSPVIVVIGHNAPYLSFAIFGIVIIMSSLFVVGLPETKDRPFYDTLEVKIIHLVAFMVLTMAAGLVGVVFFSFSAWSTCSSFKWGSYWNYPQSKTFSTRNKKLLPITTRAEASSRQTWLPGLEPPPYLDGSLVGDYGFDPFDLGKDPKILRWYVQAELIHARFAMAGVAGILFTDLLHLAGLKNIPLWYEVGASKFEFASTETLSIVQIILMGFVESKRCMDFLDLGSQAMMGTFLGLELALEGLENGYPGGPLFIPMCLAQDGRKSQPLKLKEIKKWAVGTGGWRITEAGGNPMTSCKPQTTRLLTEIVVE</sequence>
<evidence type="ECO:0000256" key="3">
    <source>
        <dbReference type="ARBA" id="ARBA00022494"/>
    </source>
</evidence>
<dbReference type="PROSITE" id="PS50850">
    <property type="entry name" value="MFS"/>
    <property type="match status" value="1"/>
</dbReference>
<dbReference type="EMBL" id="JAHRHJ020003813">
    <property type="protein sequence ID" value="KAH9287820.1"/>
    <property type="molecule type" value="Genomic_DNA"/>
</dbReference>
<feature type="binding site" evidence="11">
    <location>
        <position position="304"/>
    </location>
    <ligand>
        <name>chlorophyll a</name>
        <dbReference type="ChEBI" id="CHEBI:58416"/>
        <label>1</label>
    </ligand>
</feature>
<feature type="transmembrane region" description="Helical" evidence="12">
    <location>
        <begin position="21"/>
        <end position="39"/>
    </location>
</feature>
<keyword evidence="3 11" id="KW-0148">Chlorophyll</keyword>
<dbReference type="GO" id="GO:0009522">
    <property type="term" value="C:photosystem I"/>
    <property type="evidence" value="ECO:0007669"/>
    <property type="project" value="UniProtKB-KW"/>
</dbReference>
<comment type="caution">
    <text evidence="14">The sequence shown here is derived from an EMBL/GenBank/DDBJ whole genome shotgun (WGS) entry which is preliminary data.</text>
</comment>
<keyword evidence="10 12" id="KW-0472">Membrane</keyword>
<dbReference type="Pfam" id="PF00504">
    <property type="entry name" value="Chloroa_b-bind"/>
    <property type="match status" value="1"/>
</dbReference>
<keyword evidence="12" id="KW-0793">Thylakoid</keyword>
<comment type="function">
    <text evidence="12">The light-harvesting complex (LHC) functions as a light receptor, it captures and delivers excitation energy to photosystems with which it is closely associated.</text>
</comment>
<evidence type="ECO:0000313" key="15">
    <source>
        <dbReference type="Proteomes" id="UP000824469"/>
    </source>
</evidence>
<evidence type="ECO:0000256" key="8">
    <source>
        <dbReference type="ARBA" id="ARBA00022989"/>
    </source>
</evidence>
<protein>
    <recommendedName>
        <fullName evidence="12">Chlorophyll a-b binding protein, chloroplastic</fullName>
    </recommendedName>
</protein>
<feature type="binding site" description="axial binding residue" evidence="11">
    <location>
        <position position="273"/>
    </location>
    <ligand>
        <name>chlorophyll b</name>
        <dbReference type="ChEBI" id="CHEBI:61721"/>
        <label>1</label>
    </ligand>
    <ligandPart>
        <name>Mg</name>
        <dbReference type="ChEBI" id="CHEBI:25107"/>
    </ligandPart>
</feature>
<gene>
    <name evidence="14" type="ORF">KI387_031937</name>
</gene>
<evidence type="ECO:0000256" key="9">
    <source>
        <dbReference type="ARBA" id="ARBA00022991"/>
    </source>
</evidence>
<dbReference type="InterPro" id="IPR036259">
    <property type="entry name" value="MFS_trans_sf"/>
</dbReference>
<dbReference type="GO" id="GO:0016168">
    <property type="term" value="F:chlorophyll binding"/>
    <property type="evidence" value="ECO:0007669"/>
    <property type="project" value="UniProtKB-KW"/>
</dbReference>
<keyword evidence="12" id="KW-0603">Photosystem I</keyword>
<feature type="transmembrane region" description="Helical" evidence="12">
    <location>
        <begin position="84"/>
        <end position="107"/>
    </location>
</feature>
<dbReference type="InterPro" id="IPR001344">
    <property type="entry name" value="Chloro_AB-bd_pln"/>
</dbReference>
<dbReference type="Gene3D" id="1.20.1250.20">
    <property type="entry name" value="MFS general substrate transporter like domains"/>
    <property type="match status" value="1"/>
</dbReference>
<feature type="binding site" evidence="11">
    <location>
        <position position="305"/>
    </location>
    <ligand>
        <name>chlorophyll a</name>
        <dbReference type="ChEBI" id="CHEBI:58416"/>
        <label>1</label>
    </ligand>
</feature>
<evidence type="ECO:0000256" key="10">
    <source>
        <dbReference type="ARBA" id="ARBA00023136"/>
    </source>
</evidence>
<comment type="subcellular location">
    <subcellularLocation>
        <location evidence="1">Membrane</location>
        <topology evidence="1">Multi-pass membrane protein</topology>
    </subcellularLocation>
    <subcellularLocation>
        <location evidence="2 12">Plastid</location>
        <location evidence="2 12">Chloroplast thylakoid membrane</location>
    </subcellularLocation>
</comment>
<dbReference type="InterPro" id="IPR005828">
    <property type="entry name" value="MFS_sugar_transport-like"/>
</dbReference>
<dbReference type="AlphaFoldDB" id="A0AA38BN56"/>
<comment type="similarity">
    <text evidence="12">Belongs to the light-harvesting chlorophyll a/b-binding (LHC) protein family.</text>
</comment>
<accession>A0AA38BN56</accession>
<evidence type="ECO:0000256" key="5">
    <source>
        <dbReference type="ARBA" id="ARBA00022531"/>
    </source>
</evidence>
<proteinExistence type="inferred from homology"/>
<dbReference type="GO" id="GO:0009535">
    <property type="term" value="C:chloroplast thylakoid membrane"/>
    <property type="evidence" value="ECO:0007669"/>
    <property type="project" value="UniProtKB-SubCell"/>
</dbReference>
<dbReference type="GO" id="GO:0022857">
    <property type="term" value="F:transmembrane transporter activity"/>
    <property type="evidence" value="ECO:0007669"/>
    <property type="project" value="InterPro"/>
</dbReference>
<evidence type="ECO:0000256" key="1">
    <source>
        <dbReference type="ARBA" id="ARBA00004141"/>
    </source>
</evidence>
<feature type="binding site" description="axial binding residue" evidence="11">
    <location>
        <position position="193"/>
    </location>
    <ligand>
        <name>chlorophyll b</name>
        <dbReference type="ChEBI" id="CHEBI:61721"/>
        <label>1</label>
    </ligand>
    <ligandPart>
        <name>Mg</name>
        <dbReference type="ChEBI" id="CHEBI:25107"/>
    </ligandPart>
</feature>
<keyword evidence="8 12" id="KW-1133">Transmembrane helix</keyword>
<keyword evidence="7 12" id="KW-0812">Transmembrane</keyword>
<feature type="domain" description="Major facilitator superfamily (MFS) profile" evidence="13">
    <location>
        <begin position="1"/>
        <end position="70"/>
    </location>
</feature>
<name>A0AA38BN56_TAXCH</name>
<dbReference type="GO" id="GO:0009523">
    <property type="term" value="C:photosystem II"/>
    <property type="evidence" value="ECO:0007669"/>
    <property type="project" value="UniProtKB-KW"/>
</dbReference>
<dbReference type="GO" id="GO:0009765">
    <property type="term" value="P:photosynthesis, light harvesting"/>
    <property type="evidence" value="ECO:0007669"/>
    <property type="project" value="InterPro"/>
</dbReference>
<keyword evidence="5 12" id="KW-0602">Photosynthesis</keyword>
<evidence type="ECO:0000256" key="11">
    <source>
        <dbReference type="PIRSR" id="PIRSR601344-1"/>
    </source>
</evidence>